<feature type="coiled-coil region" evidence="3">
    <location>
        <begin position="200"/>
        <end position="234"/>
    </location>
</feature>
<dbReference type="EMBL" id="LR746270">
    <property type="protein sequence ID" value="CAA7399636.1"/>
    <property type="molecule type" value="Genomic_DNA"/>
</dbReference>
<protein>
    <submittedName>
        <fullName evidence="5">Uncharacterized protein</fullName>
    </submittedName>
</protein>
<feature type="compositionally biased region" description="Basic residues" evidence="4">
    <location>
        <begin position="1"/>
        <end position="12"/>
    </location>
</feature>
<feature type="compositionally biased region" description="Low complexity" evidence="4">
    <location>
        <begin position="1005"/>
        <end position="1015"/>
    </location>
</feature>
<gene>
    <name evidence="5" type="ORF">SI8410_07010306</name>
</gene>
<organism evidence="5 6">
    <name type="scientific">Spirodela intermedia</name>
    <name type="common">Intermediate duckweed</name>
    <dbReference type="NCBI Taxonomy" id="51605"/>
    <lineage>
        <taxon>Eukaryota</taxon>
        <taxon>Viridiplantae</taxon>
        <taxon>Streptophyta</taxon>
        <taxon>Embryophyta</taxon>
        <taxon>Tracheophyta</taxon>
        <taxon>Spermatophyta</taxon>
        <taxon>Magnoliopsida</taxon>
        <taxon>Liliopsida</taxon>
        <taxon>Araceae</taxon>
        <taxon>Lemnoideae</taxon>
        <taxon>Spirodela</taxon>
    </lineage>
</organism>
<feature type="region of interest" description="Disordered" evidence="4">
    <location>
        <begin position="967"/>
        <end position="1060"/>
    </location>
</feature>
<evidence type="ECO:0000313" key="5">
    <source>
        <dbReference type="EMBL" id="CAA7399636.1"/>
    </source>
</evidence>
<dbReference type="PANTHER" id="PTHR31580:SF4">
    <property type="entry name" value="FILAMENT-LIKE PLANT PROTEIN 6"/>
    <property type="match status" value="1"/>
</dbReference>
<keyword evidence="6" id="KW-1185">Reference proteome</keyword>
<comment type="similarity">
    <text evidence="1">Belongs to the FPP family.</text>
</comment>
<feature type="coiled-coil region" evidence="3">
    <location>
        <begin position="776"/>
        <end position="887"/>
    </location>
</feature>
<evidence type="ECO:0000256" key="2">
    <source>
        <dbReference type="ARBA" id="ARBA00023054"/>
    </source>
</evidence>
<feature type="compositionally biased region" description="Polar residues" evidence="4">
    <location>
        <begin position="419"/>
        <end position="434"/>
    </location>
</feature>
<evidence type="ECO:0000256" key="3">
    <source>
        <dbReference type="SAM" id="Coils"/>
    </source>
</evidence>
<feature type="compositionally biased region" description="Low complexity" evidence="4">
    <location>
        <begin position="15"/>
        <end position="30"/>
    </location>
</feature>
<feature type="compositionally biased region" description="Low complexity" evidence="4">
    <location>
        <begin position="546"/>
        <end position="555"/>
    </location>
</feature>
<evidence type="ECO:0000256" key="4">
    <source>
        <dbReference type="SAM" id="MobiDB-lite"/>
    </source>
</evidence>
<dbReference type="AlphaFoldDB" id="A0A7I8KQQ2"/>
<feature type="region of interest" description="Disordered" evidence="4">
    <location>
        <begin position="533"/>
        <end position="561"/>
    </location>
</feature>
<feature type="compositionally biased region" description="Basic and acidic residues" evidence="4">
    <location>
        <begin position="618"/>
        <end position="628"/>
    </location>
</feature>
<dbReference type="PANTHER" id="PTHR31580">
    <property type="entry name" value="FILAMENT-LIKE PLANT PROTEIN 4"/>
    <property type="match status" value="1"/>
</dbReference>
<evidence type="ECO:0000256" key="1">
    <source>
        <dbReference type="ARBA" id="ARBA00005921"/>
    </source>
</evidence>
<dbReference type="Gene3D" id="1.20.5.340">
    <property type="match status" value="1"/>
</dbReference>
<dbReference type="Proteomes" id="UP000663760">
    <property type="component" value="Chromosome 7"/>
</dbReference>
<dbReference type="Pfam" id="PF05911">
    <property type="entry name" value="FPP"/>
    <property type="match status" value="1"/>
</dbReference>
<proteinExistence type="inferred from homology"/>
<reference evidence="5" key="1">
    <citation type="submission" date="2020-02" db="EMBL/GenBank/DDBJ databases">
        <authorList>
            <person name="Scholz U."/>
            <person name="Mascher M."/>
            <person name="Fiebig A."/>
        </authorList>
    </citation>
    <scope>NUCLEOTIDE SEQUENCE</scope>
</reference>
<dbReference type="OrthoDB" id="1926355at2759"/>
<dbReference type="SUPFAM" id="SSF57997">
    <property type="entry name" value="Tropomyosin"/>
    <property type="match status" value="1"/>
</dbReference>
<feature type="region of interest" description="Disordered" evidence="4">
    <location>
        <begin position="408"/>
        <end position="444"/>
    </location>
</feature>
<feature type="region of interest" description="Disordered" evidence="4">
    <location>
        <begin position="1"/>
        <end position="43"/>
    </location>
</feature>
<dbReference type="InterPro" id="IPR008587">
    <property type="entry name" value="FPP_plant"/>
</dbReference>
<feature type="compositionally biased region" description="Low complexity" evidence="4">
    <location>
        <begin position="1023"/>
        <end position="1034"/>
    </location>
</feature>
<sequence length="1060" mass="117439">MDRRSWPWKKKSSDKSVSADSAAVSSASSVGNQGDEDKSKDSDYVRISKEIHTHFMKLEDQVHVLDNQSKALNEKLSTAQADLLAKDNLVNQHIKVAEEAVSGWEKAEAEALALKNQLESVTLQRLTAEDRAAHLDGALKECMKQIRLVKEESEQQLHDVIFAKTQQWENLRFELDSRIVDLEQDLLRASAENAAISRSLQERSNMLMKISDEKSQAEAEIEVLKTTIQSCEKEIGSLKYEVHIVTKEMEIRNEEKNMSVRSADVANKQHLEDVKKIAKLDAECQRLRRLVRKRLPGPAALAQMKQEVDSFGRNPGESRIRHPSGKNLGPHFGSSPDFTMESVQQYQKENEFLTARLLAMEEETKMLKEALSKRNSELQTSRTICAKTSSKLRSLETHMLVVNRQSPSKFSPETYVDGSLSQNGSNPRSLTSMSEDGIDEQESFGESWSTTLISELSHFNKEKDADKHEKPDDSHHLELLDDFLEMERLACLSAESNGDLKSPDATTDMVKAKNEFNKASAAALKDGDFLKERQSGLGQPRDLTYSSEEQSSGELSSDKNQVSLSELQSRIALIVKTQTKNLDMEKLLEDIKTILQDVQEEIPQQCVGCVIDDPNPQGDDHSSADIRETNAPGASPVHGQDASPDSKSPIGQNLKNAIAIIHNFVLSSCREAMEAQRIYSDCRQIDQKIGELSDCVNRVLRCETGCDSLIVALSTILCDMNEFKLATLGRETNGSVCVDRVALSESEVEPGKEGSSGPCALPILQATTPLRSARELEELRHEKDALRDELAKCTGKLEHANAQLLSMESQVEVLRSQLDASEKSSSLAETQLKCMTESYKSLESRARELEAEISQLREKIETLDGELQQERLRHQDDLARCKDLEEQIERNQKSSTSPVTSDADVDTKIKQDKEIAAATEKLAECQETILLLGRQLQALHPPAELGASPPPSKALQMSEDLLEALLDRSGGAGPGRRSFQLPDHADRSGGESPLNGYGYGSAAESTPIPMSPISSRRPKHRSPVPSSSSSGSSSTPEKHGRGFSRFFSKGKRDSDSLPPS</sequence>
<feature type="coiled-coil region" evidence="3">
    <location>
        <begin position="343"/>
        <end position="370"/>
    </location>
</feature>
<keyword evidence="2 3" id="KW-0175">Coiled coil</keyword>
<evidence type="ECO:0000313" key="6">
    <source>
        <dbReference type="Proteomes" id="UP000663760"/>
    </source>
</evidence>
<feature type="compositionally biased region" description="Basic and acidic residues" evidence="4">
    <location>
        <begin position="1050"/>
        <end position="1060"/>
    </location>
</feature>
<name>A0A7I8KQQ2_SPIIN</name>
<accession>A0A7I8KQQ2</accession>
<feature type="region of interest" description="Disordered" evidence="4">
    <location>
        <begin position="610"/>
        <end position="649"/>
    </location>
</feature>